<keyword evidence="2" id="KW-1185">Reference proteome</keyword>
<proteinExistence type="predicted"/>
<dbReference type="Gramene" id="mRNA:HanXRQr2_Chr17g0809161">
    <property type="protein sequence ID" value="CDS:HanXRQr2_Chr17g0809161.1"/>
    <property type="gene ID" value="HanXRQr2_Chr17g0809161"/>
</dbReference>
<dbReference type="EMBL" id="MNCJ02000332">
    <property type="protein sequence ID" value="KAF5755979.1"/>
    <property type="molecule type" value="Genomic_DNA"/>
</dbReference>
<dbReference type="Proteomes" id="UP000215914">
    <property type="component" value="Unassembled WGS sequence"/>
</dbReference>
<sequence>MDIITCLILNRPYNISQMIFNHMLDNIKGERFLQYPRFVQMLLDDQIPNLPKANDDKLDHMDNETLKRLDVYRGVEKGKKPELRRKFAAIEKLDYQALADDKWRHDNSDSETETEKMKLFDLKKTKWWVKPH</sequence>
<dbReference type="AlphaFoldDB" id="A0A9K3GVQ3"/>
<gene>
    <name evidence="1" type="ORF">HanXRQr2_Chr17g0809161</name>
</gene>
<comment type="caution">
    <text evidence="1">The sequence shown here is derived from an EMBL/GenBank/DDBJ whole genome shotgun (WGS) entry which is preliminary data.</text>
</comment>
<accession>A0A9K3GVQ3</accession>
<protein>
    <submittedName>
        <fullName evidence="1">Uncharacterized protein</fullName>
    </submittedName>
</protein>
<organism evidence="1 2">
    <name type="scientific">Helianthus annuus</name>
    <name type="common">Common sunflower</name>
    <dbReference type="NCBI Taxonomy" id="4232"/>
    <lineage>
        <taxon>Eukaryota</taxon>
        <taxon>Viridiplantae</taxon>
        <taxon>Streptophyta</taxon>
        <taxon>Embryophyta</taxon>
        <taxon>Tracheophyta</taxon>
        <taxon>Spermatophyta</taxon>
        <taxon>Magnoliopsida</taxon>
        <taxon>eudicotyledons</taxon>
        <taxon>Gunneridae</taxon>
        <taxon>Pentapetalae</taxon>
        <taxon>asterids</taxon>
        <taxon>campanulids</taxon>
        <taxon>Asterales</taxon>
        <taxon>Asteraceae</taxon>
        <taxon>Asteroideae</taxon>
        <taxon>Heliantheae alliance</taxon>
        <taxon>Heliantheae</taxon>
        <taxon>Helianthus</taxon>
    </lineage>
</organism>
<reference evidence="1" key="1">
    <citation type="journal article" date="2017" name="Nature">
        <title>The sunflower genome provides insights into oil metabolism, flowering and Asterid evolution.</title>
        <authorList>
            <person name="Badouin H."/>
            <person name="Gouzy J."/>
            <person name="Grassa C.J."/>
            <person name="Murat F."/>
            <person name="Staton S.E."/>
            <person name="Cottret L."/>
            <person name="Lelandais-Briere C."/>
            <person name="Owens G.L."/>
            <person name="Carrere S."/>
            <person name="Mayjonade B."/>
            <person name="Legrand L."/>
            <person name="Gill N."/>
            <person name="Kane N.C."/>
            <person name="Bowers J.E."/>
            <person name="Hubner S."/>
            <person name="Bellec A."/>
            <person name="Berard A."/>
            <person name="Berges H."/>
            <person name="Blanchet N."/>
            <person name="Boniface M.C."/>
            <person name="Brunel D."/>
            <person name="Catrice O."/>
            <person name="Chaidir N."/>
            <person name="Claudel C."/>
            <person name="Donnadieu C."/>
            <person name="Faraut T."/>
            <person name="Fievet G."/>
            <person name="Helmstetter N."/>
            <person name="King M."/>
            <person name="Knapp S.J."/>
            <person name="Lai Z."/>
            <person name="Le Paslier M.C."/>
            <person name="Lippi Y."/>
            <person name="Lorenzon L."/>
            <person name="Mandel J.R."/>
            <person name="Marage G."/>
            <person name="Marchand G."/>
            <person name="Marquand E."/>
            <person name="Bret-Mestries E."/>
            <person name="Morien E."/>
            <person name="Nambeesan S."/>
            <person name="Nguyen T."/>
            <person name="Pegot-Espagnet P."/>
            <person name="Pouilly N."/>
            <person name="Raftis F."/>
            <person name="Sallet E."/>
            <person name="Schiex T."/>
            <person name="Thomas J."/>
            <person name="Vandecasteele C."/>
            <person name="Vares D."/>
            <person name="Vear F."/>
            <person name="Vautrin S."/>
            <person name="Crespi M."/>
            <person name="Mangin B."/>
            <person name="Burke J.M."/>
            <person name="Salse J."/>
            <person name="Munos S."/>
            <person name="Vincourt P."/>
            <person name="Rieseberg L.H."/>
            <person name="Langlade N.B."/>
        </authorList>
    </citation>
    <scope>NUCLEOTIDE SEQUENCE</scope>
    <source>
        <tissue evidence="1">Leaves</tissue>
    </source>
</reference>
<name>A0A9K3GVQ3_HELAN</name>
<reference evidence="1" key="2">
    <citation type="submission" date="2020-06" db="EMBL/GenBank/DDBJ databases">
        <title>Helianthus annuus Genome sequencing and assembly Release 2.</title>
        <authorList>
            <person name="Gouzy J."/>
            <person name="Langlade N."/>
            <person name="Munos S."/>
        </authorList>
    </citation>
    <scope>NUCLEOTIDE SEQUENCE</scope>
    <source>
        <tissue evidence="1">Leaves</tissue>
    </source>
</reference>
<evidence type="ECO:0000313" key="1">
    <source>
        <dbReference type="EMBL" id="KAF5755979.1"/>
    </source>
</evidence>
<evidence type="ECO:0000313" key="2">
    <source>
        <dbReference type="Proteomes" id="UP000215914"/>
    </source>
</evidence>